<dbReference type="InterPro" id="IPR004827">
    <property type="entry name" value="bZIP"/>
</dbReference>
<proteinExistence type="predicted"/>
<feature type="region of interest" description="Disordered" evidence="1">
    <location>
        <begin position="273"/>
        <end position="316"/>
    </location>
</feature>
<dbReference type="Proteomes" id="UP000184188">
    <property type="component" value="Unassembled WGS sequence"/>
</dbReference>
<feature type="compositionally biased region" description="Polar residues" evidence="1">
    <location>
        <begin position="273"/>
        <end position="288"/>
    </location>
</feature>
<dbReference type="PROSITE" id="PS00036">
    <property type="entry name" value="BZIP_BASIC"/>
    <property type="match status" value="1"/>
</dbReference>
<dbReference type="GeneID" id="34610054"/>
<protein>
    <recommendedName>
        <fullName evidence="2">BZIP domain-containing protein</fullName>
    </recommendedName>
</protein>
<feature type="region of interest" description="Disordered" evidence="1">
    <location>
        <begin position="117"/>
        <end position="191"/>
    </location>
</feature>
<feature type="compositionally biased region" description="Low complexity" evidence="1">
    <location>
        <begin position="160"/>
        <end position="169"/>
    </location>
</feature>
<sequence length="515" mass="56093">MSQTSLEDRNNAQRIEKYAPVGGGDNHHSLPLPPPPPLPPATIATTTTTTTTTTTAAAAVETANQSDALRARPASWHPSTPVEPPTQLRPIAVHAILNPPDRALMDSRGSSLSREPLDFKLSASPSPHLQQGSSPLPHPIHPPPPPHHHHHHHHHHHQHPPSILQQQQQRKQSPLSPGTRPRRIITPVSPSARLVGAGARHTAYPGKVSVSQSPFVQEQLGGLYHTSAPASPLPIEPTIAPAVSLPAVIAQPSPASLHSTPTFHSRRISAGLATNPSSQETSPSTPHSAFSHFGHSSPAAGSVPPPGLPHQSLINSSPYAPMAEPLSRVPSVLGSVRLPALTGGGEEQQQHHHHHHQQQQQQQQQPATTLLPGHSNPSSDQPPAAGMIPCILDLKSGSSSQAEKRKANSDASRRFRNRKKNEMQMEQKLAAQQDELRSQTETIQQQGDEIRELLKERDHYRSERDFYRERLSRAVPMQQLPARPPSPRRYHSAQVSPEIGHPGHAQLDRYHHRSL</sequence>
<evidence type="ECO:0000313" key="3">
    <source>
        <dbReference type="EMBL" id="OJJ44563.1"/>
    </source>
</evidence>
<feature type="compositionally biased region" description="Pro residues" evidence="1">
    <location>
        <begin position="136"/>
        <end position="145"/>
    </location>
</feature>
<dbReference type="OrthoDB" id="2247093at2759"/>
<feature type="region of interest" description="Disordered" evidence="1">
    <location>
        <begin position="338"/>
        <end position="437"/>
    </location>
</feature>
<feature type="compositionally biased region" description="Basic and acidic residues" evidence="1">
    <location>
        <begin position="1"/>
        <end position="17"/>
    </location>
</feature>
<evidence type="ECO:0000259" key="2">
    <source>
        <dbReference type="PROSITE" id="PS00036"/>
    </source>
</evidence>
<feature type="compositionally biased region" description="Polar residues" evidence="1">
    <location>
        <begin position="123"/>
        <end position="133"/>
    </location>
</feature>
<dbReference type="GO" id="GO:0003700">
    <property type="term" value="F:DNA-binding transcription factor activity"/>
    <property type="evidence" value="ECO:0007669"/>
    <property type="project" value="InterPro"/>
</dbReference>
<feature type="compositionally biased region" description="Basic residues" evidence="1">
    <location>
        <begin position="146"/>
        <end position="159"/>
    </location>
</feature>
<feature type="region of interest" description="Disordered" evidence="1">
    <location>
        <begin position="1"/>
        <end position="89"/>
    </location>
</feature>
<dbReference type="RefSeq" id="XP_022579073.1">
    <property type="nucleotide sequence ID" value="XM_022723589.1"/>
</dbReference>
<reference evidence="4" key="1">
    <citation type="journal article" date="2017" name="Genome Biol.">
        <title>Comparative genomics reveals high biological diversity and specific adaptations in the industrially and medically important fungal genus Aspergillus.</title>
        <authorList>
            <person name="de Vries R.P."/>
            <person name="Riley R."/>
            <person name="Wiebenga A."/>
            <person name="Aguilar-Osorio G."/>
            <person name="Amillis S."/>
            <person name="Uchima C.A."/>
            <person name="Anderluh G."/>
            <person name="Asadollahi M."/>
            <person name="Askin M."/>
            <person name="Barry K."/>
            <person name="Battaglia E."/>
            <person name="Bayram O."/>
            <person name="Benocci T."/>
            <person name="Braus-Stromeyer S.A."/>
            <person name="Caldana C."/>
            <person name="Canovas D."/>
            <person name="Cerqueira G.C."/>
            <person name="Chen F."/>
            <person name="Chen W."/>
            <person name="Choi C."/>
            <person name="Clum A."/>
            <person name="Dos Santos R.A."/>
            <person name="Damasio A.R."/>
            <person name="Diallinas G."/>
            <person name="Emri T."/>
            <person name="Fekete E."/>
            <person name="Flipphi M."/>
            <person name="Freyberg S."/>
            <person name="Gallo A."/>
            <person name="Gournas C."/>
            <person name="Habgood R."/>
            <person name="Hainaut M."/>
            <person name="Harispe M.L."/>
            <person name="Henrissat B."/>
            <person name="Hilden K.S."/>
            <person name="Hope R."/>
            <person name="Hossain A."/>
            <person name="Karabika E."/>
            <person name="Karaffa L."/>
            <person name="Karanyi Z."/>
            <person name="Krasevec N."/>
            <person name="Kuo A."/>
            <person name="Kusch H."/>
            <person name="LaButti K."/>
            <person name="Lagendijk E.L."/>
            <person name="Lapidus A."/>
            <person name="Levasseur A."/>
            <person name="Lindquist E."/>
            <person name="Lipzen A."/>
            <person name="Logrieco A.F."/>
            <person name="MacCabe A."/>
            <person name="Maekelae M.R."/>
            <person name="Malavazi I."/>
            <person name="Melin P."/>
            <person name="Meyer V."/>
            <person name="Mielnichuk N."/>
            <person name="Miskei M."/>
            <person name="Molnar A.P."/>
            <person name="Mule G."/>
            <person name="Ngan C.Y."/>
            <person name="Orejas M."/>
            <person name="Orosz E."/>
            <person name="Ouedraogo J.P."/>
            <person name="Overkamp K.M."/>
            <person name="Park H.-S."/>
            <person name="Perrone G."/>
            <person name="Piumi F."/>
            <person name="Punt P.J."/>
            <person name="Ram A.F."/>
            <person name="Ramon A."/>
            <person name="Rauscher S."/>
            <person name="Record E."/>
            <person name="Riano-Pachon D.M."/>
            <person name="Robert V."/>
            <person name="Roehrig J."/>
            <person name="Ruller R."/>
            <person name="Salamov A."/>
            <person name="Salih N.S."/>
            <person name="Samson R.A."/>
            <person name="Sandor E."/>
            <person name="Sanguinetti M."/>
            <person name="Schuetze T."/>
            <person name="Sepcic K."/>
            <person name="Shelest E."/>
            <person name="Sherlock G."/>
            <person name="Sophianopoulou V."/>
            <person name="Squina F.M."/>
            <person name="Sun H."/>
            <person name="Susca A."/>
            <person name="Todd R.B."/>
            <person name="Tsang A."/>
            <person name="Unkles S.E."/>
            <person name="van de Wiele N."/>
            <person name="van Rossen-Uffink D."/>
            <person name="Oliveira J.V."/>
            <person name="Vesth T.C."/>
            <person name="Visser J."/>
            <person name="Yu J.-H."/>
            <person name="Zhou M."/>
            <person name="Andersen M.R."/>
            <person name="Archer D.B."/>
            <person name="Baker S.E."/>
            <person name="Benoit I."/>
            <person name="Brakhage A.A."/>
            <person name="Braus G.H."/>
            <person name="Fischer R."/>
            <person name="Frisvad J.C."/>
            <person name="Goldman G.H."/>
            <person name="Houbraken J."/>
            <person name="Oakley B."/>
            <person name="Pocsi I."/>
            <person name="Scazzocchio C."/>
            <person name="Seiboth B."/>
            <person name="vanKuyk P.A."/>
            <person name="Wortman J."/>
            <person name="Dyer P.S."/>
            <person name="Grigoriev I.V."/>
        </authorList>
    </citation>
    <scope>NUCLEOTIDE SEQUENCE [LARGE SCALE GENOMIC DNA]</scope>
    <source>
        <strain evidence="4">CBS 506.65</strain>
    </source>
</reference>
<feature type="compositionally biased region" description="Pro residues" evidence="1">
    <location>
        <begin position="31"/>
        <end position="40"/>
    </location>
</feature>
<accession>A0A1L9SBM9</accession>
<dbReference type="EMBL" id="KV878347">
    <property type="protein sequence ID" value="OJJ44563.1"/>
    <property type="molecule type" value="Genomic_DNA"/>
</dbReference>
<dbReference type="VEuPathDB" id="FungiDB:ASPZODRAFT_134639"/>
<feature type="region of interest" description="Disordered" evidence="1">
    <location>
        <begin position="470"/>
        <end position="515"/>
    </location>
</feature>
<name>A0A1L9SBM9_9EURO</name>
<organism evidence="3 4">
    <name type="scientific">Penicilliopsis zonata CBS 506.65</name>
    <dbReference type="NCBI Taxonomy" id="1073090"/>
    <lineage>
        <taxon>Eukaryota</taxon>
        <taxon>Fungi</taxon>
        <taxon>Dikarya</taxon>
        <taxon>Ascomycota</taxon>
        <taxon>Pezizomycotina</taxon>
        <taxon>Eurotiomycetes</taxon>
        <taxon>Eurotiomycetidae</taxon>
        <taxon>Eurotiales</taxon>
        <taxon>Aspergillaceae</taxon>
        <taxon>Penicilliopsis</taxon>
    </lineage>
</organism>
<feature type="compositionally biased region" description="Basic and acidic residues" evidence="1">
    <location>
        <begin position="402"/>
        <end position="413"/>
    </location>
</feature>
<keyword evidence="4" id="KW-1185">Reference proteome</keyword>
<evidence type="ECO:0000256" key="1">
    <source>
        <dbReference type="SAM" id="MobiDB-lite"/>
    </source>
</evidence>
<feature type="domain" description="BZIP" evidence="2">
    <location>
        <begin position="404"/>
        <end position="418"/>
    </location>
</feature>
<evidence type="ECO:0000313" key="4">
    <source>
        <dbReference type="Proteomes" id="UP000184188"/>
    </source>
</evidence>
<gene>
    <name evidence="3" type="ORF">ASPZODRAFT_134639</name>
</gene>
<dbReference type="STRING" id="1073090.A0A1L9SBM9"/>
<dbReference type="AlphaFoldDB" id="A0A1L9SBM9"/>
<feature type="compositionally biased region" description="Low complexity" evidence="1">
    <location>
        <begin position="41"/>
        <end position="59"/>
    </location>
</feature>